<evidence type="ECO:0000313" key="4">
    <source>
        <dbReference type="Proteomes" id="UP001500151"/>
    </source>
</evidence>
<sequence>MRAPSARRIATTALCATFLIGVTAPTAMAADTARESTRESAPANDAATLQSQVQQLGTVSSVVAPVTELQNAVLKAQAENSQLSAAEVTRLGDAAKAAIAAAAANPVTPADPSTPSTPGVTTSTSPLAPVTPADPATSAQLPADGLQDALAALQEAVTALVAAATSGDIEGALAAVKTVSLKLVAVVLALLGGLPGLPIPGLPIPGLPLEQPS</sequence>
<feature type="signal peptide" evidence="2">
    <location>
        <begin position="1"/>
        <end position="29"/>
    </location>
</feature>
<evidence type="ECO:0008006" key="5">
    <source>
        <dbReference type="Google" id="ProtNLM"/>
    </source>
</evidence>
<feature type="region of interest" description="Disordered" evidence="1">
    <location>
        <begin position="105"/>
        <end position="136"/>
    </location>
</feature>
<gene>
    <name evidence="3" type="ORF">GCM10010307_79980</name>
</gene>
<feature type="compositionally biased region" description="Low complexity" evidence="1">
    <location>
        <begin position="113"/>
        <end position="126"/>
    </location>
</feature>
<dbReference type="Proteomes" id="UP001500151">
    <property type="component" value="Unassembled WGS sequence"/>
</dbReference>
<feature type="chain" id="PRO_5046333910" description="Secreted protein" evidence="2">
    <location>
        <begin position="30"/>
        <end position="213"/>
    </location>
</feature>
<name>A0ABN3RV70_9ACTN</name>
<reference evidence="3 4" key="1">
    <citation type="journal article" date="2019" name="Int. J. Syst. Evol. Microbiol.">
        <title>The Global Catalogue of Microorganisms (GCM) 10K type strain sequencing project: providing services to taxonomists for standard genome sequencing and annotation.</title>
        <authorList>
            <consortium name="The Broad Institute Genomics Platform"/>
            <consortium name="The Broad Institute Genome Sequencing Center for Infectious Disease"/>
            <person name="Wu L."/>
            <person name="Ma J."/>
        </authorList>
    </citation>
    <scope>NUCLEOTIDE SEQUENCE [LARGE SCALE GENOMIC DNA]</scope>
    <source>
        <strain evidence="3 4">JCM 4524</strain>
    </source>
</reference>
<evidence type="ECO:0000256" key="1">
    <source>
        <dbReference type="SAM" id="MobiDB-lite"/>
    </source>
</evidence>
<accession>A0ABN3RV70</accession>
<comment type="caution">
    <text evidence="3">The sequence shown here is derived from an EMBL/GenBank/DDBJ whole genome shotgun (WGS) entry which is preliminary data.</text>
</comment>
<keyword evidence="4" id="KW-1185">Reference proteome</keyword>
<dbReference type="EMBL" id="BAAASJ010000120">
    <property type="protein sequence ID" value="GAA2661624.1"/>
    <property type="molecule type" value="Genomic_DNA"/>
</dbReference>
<keyword evidence="2" id="KW-0732">Signal</keyword>
<evidence type="ECO:0000256" key="2">
    <source>
        <dbReference type="SAM" id="SignalP"/>
    </source>
</evidence>
<proteinExistence type="predicted"/>
<dbReference type="RefSeq" id="WP_344396357.1">
    <property type="nucleotide sequence ID" value="NZ_BAAASJ010000120.1"/>
</dbReference>
<evidence type="ECO:0000313" key="3">
    <source>
        <dbReference type="EMBL" id="GAA2661624.1"/>
    </source>
</evidence>
<protein>
    <recommendedName>
        <fullName evidence="5">Secreted protein</fullName>
    </recommendedName>
</protein>
<organism evidence="3 4">
    <name type="scientific">Streptomyces vastus</name>
    <dbReference type="NCBI Taxonomy" id="285451"/>
    <lineage>
        <taxon>Bacteria</taxon>
        <taxon>Bacillati</taxon>
        <taxon>Actinomycetota</taxon>
        <taxon>Actinomycetes</taxon>
        <taxon>Kitasatosporales</taxon>
        <taxon>Streptomycetaceae</taxon>
        <taxon>Streptomyces</taxon>
    </lineage>
</organism>